<dbReference type="EMBL" id="JABSTQ010009418">
    <property type="protein sequence ID" value="KAG0429383.1"/>
    <property type="molecule type" value="Genomic_DNA"/>
</dbReference>
<feature type="non-terminal residue" evidence="1">
    <location>
        <position position="218"/>
    </location>
</feature>
<evidence type="ECO:0000313" key="2">
    <source>
        <dbReference type="Proteomes" id="UP000805193"/>
    </source>
</evidence>
<evidence type="ECO:0000313" key="1">
    <source>
        <dbReference type="EMBL" id="KAG0429383.1"/>
    </source>
</evidence>
<name>A0AC60Q694_IXOPE</name>
<gene>
    <name evidence="1" type="ORF">HPB47_023698</name>
</gene>
<keyword evidence="2" id="KW-1185">Reference proteome</keyword>
<accession>A0AC60Q694</accession>
<reference evidence="1 2" key="1">
    <citation type="journal article" date="2020" name="Cell">
        <title>Large-Scale Comparative Analyses of Tick Genomes Elucidate Their Genetic Diversity and Vector Capacities.</title>
        <authorList>
            <consortium name="Tick Genome and Microbiome Consortium (TIGMIC)"/>
            <person name="Jia N."/>
            <person name="Wang J."/>
            <person name="Shi W."/>
            <person name="Du L."/>
            <person name="Sun Y."/>
            <person name="Zhan W."/>
            <person name="Jiang J.F."/>
            <person name="Wang Q."/>
            <person name="Zhang B."/>
            <person name="Ji P."/>
            <person name="Bell-Sakyi L."/>
            <person name="Cui X.M."/>
            <person name="Yuan T.T."/>
            <person name="Jiang B.G."/>
            <person name="Yang W.F."/>
            <person name="Lam T.T."/>
            <person name="Chang Q.C."/>
            <person name="Ding S.J."/>
            <person name="Wang X.J."/>
            <person name="Zhu J.G."/>
            <person name="Ruan X.D."/>
            <person name="Zhao L."/>
            <person name="Wei J.T."/>
            <person name="Ye R.Z."/>
            <person name="Que T.C."/>
            <person name="Du C.H."/>
            <person name="Zhou Y.H."/>
            <person name="Cheng J.X."/>
            <person name="Dai P.F."/>
            <person name="Guo W.B."/>
            <person name="Han X.H."/>
            <person name="Huang E.J."/>
            <person name="Li L.F."/>
            <person name="Wei W."/>
            <person name="Gao Y.C."/>
            <person name="Liu J.Z."/>
            <person name="Shao H.Z."/>
            <person name="Wang X."/>
            <person name="Wang C.C."/>
            <person name="Yang T.C."/>
            <person name="Huo Q.B."/>
            <person name="Li W."/>
            <person name="Chen H.Y."/>
            <person name="Chen S.E."/>
            <person name="Zhou L.G."/>
            <person name="Ni X.B."/>
            <person name="Tian J.H."/>
            <person name="Sheng Y."/>
            <person name="Liu T."/>
            <person name="Pan Y.S."/>
            <person name="Xia L.Y."/>
            <person name="Li J."/>
            <person name="Zhao F."/>
            <person name="Cao W.C."/>
        </authorList>
    </citation>
    <scope>NUCLEOTIDE SEQUENCE [LARGE SCALE GENOMIC DNA]</scope>
    <source>
        <strain evidence="1">Iper-2018</strain>
    </source>
</reference>
<proteinExistence type="predicted"/>
<protein>
    <submittedName>
        <fullName evidence="1">Uncharacterized protein</fullName>
    </submittedName>
</protein>
<feature type="non-terminal residue" evidence="1">
    <location>
        <position position="1"/>
    </location>
</feature>
<organism evidence="1 2">
    <name type="scientific">Ixodes persulcatus</name>
    <name type="common">Taiga tick</name>
    <dbReference type="NCBI Taxonomy" id="34615"/>
    <lineage>
        <taxon>Eukaryota</taxon>
        <taxon>Metazoa</taxon>
        <taxon>Ecdysozoa</taxon>
        <taxon>Arthropoda</taxon>
        <taxon>Chelicerata</taxon>
        <taxon>Arachnida</taxon>
        <taxon>Acari</taxon>
        <taxon>Parasitiformes</taxon>
        <taxon>Ixodida</taxon>
        <taxon>Ixodoidea</taxon>
        <taxon>Ixodidae</taxon>
        <taxon>Ixodinae</taxon>
        <taxon>Ixodes</taxon>
    </lineage>
</organism>
<dbReference type="Proteomes" id="UP000805193">
    <property type="component" value="Unassembled WGS sequence"/>
</dbReference>
<comment type="caution">
    <text evidence="1">The sequence shown here is derived from an EMBL/GenBank/DDBJ whole genome shotgun (WGS) entry which is preliminary data.</text>
</comment>
<sequence length="218" mass="23126">AARSDPMRSGEGALSSRRRRDPGENTGVNAAGLIAAEYLLLAEVAPVAELAELRETSLPRLSKRTAALAWCVLVRRDAQLRTPFQEFGAQNPISPGIAFFVALVADSYSASPSTAQTDFGVVSPSAHRPFHADTERSRSGRPLSGVRQSRDGVLSGHPGGDDRGGSILTLRGEDGGQKERRGGLPDHTAVHSEGRPDSLSGAISLVRPKRETRGGVRE</sequence>